<dbReference type="InterPro" id="IPR001375">
    <property type="entry name" value="Peptidase_S9_cat"/>
</dbReference>
<dbReference type="SUPFAM" id="SSF53474">
    <property type="entry name" value="alpha/beta-Hydrolases"/>
    <property type="match status" value="1"/>
</dbReference>
<dbReference type="Pfam" id="PF00930">
    <property type="entry name" value="DPPIV_N"/>
    <property type="match status" value="1"/>
</dbReference>
<dbReference type="EC" id="3.4.14.5" evidence="3"/>
<dbReference type="HOGENOM" id="CLU_006105_2_0_10"/>
<name>F4KM09_PORAD</name>
<dbReference type="PANTHER" id="PTHR11731">
    <property type="entry name" value="PROTEASE FAMILY S9B,C DIPEPTIDYL-PEPTIDASE IV-RELATED"/>
    <property type="match status" value="1"/>
</dbReference>
<evidence type="ECO:0000259" key="1">
    <source>
        <dbReference type="Pfam" id="PF00326"/>
    </source>
</evidence>
<dbReference type="KEGG" id="pah:Poras_0243"/>
<dbReference type="AlphaFoldDB" id="F4KM09"/>
<feature type="domain" description="Dipeptidylpeptidase IV N-terminal" evidence="2">
    <location>
        <begin position="108"/>
        <end position="454"/>
    </location>
</feature>
<dbReference type="STRING" id="879243.Poras_0243"/>
<dbReference type="Gene3D" id="2.140.10.30">
    <property type="entry name" value="Dipeptidylpeptidase IV, N-terminal domain"/>
    <property type="match status" value="1"/>
</dbReference>
<dbReference type="Gene3D" id="3.40.50.1820">
    <property type="entry name" value="alpha/beta hydrolase"/>
    <property type="match status" value="1"/>
</dbReference>
<dbReference type="InterPro" id="IPR050278">
    <property type="entry name" value="Serine_Prot_S9B/DPPIV"/>
</dbReference>
<dbReference type="OrthoDB" id="9812921at2"/>
<dbReference type="SUPFAM" id="SSF82171">
    <property type="entry name" value="DPP6 N-terminal domain-like"/>
    <property type="match status" value="1"/>
</dbReference>
<gene>
    <name evidence="3" type="ordered locus">Poras_0243</name>
</gene>
<dbReference type="InterPro" id="IPR029058">
    <property type="entry name" value="AB_hydrolase_fold"/>
</dbReference>
<evidence type="ECO:0000259" key="2">
    <source>
        <dbReference type="Pfam" id="PF00930"/>
    </source>
</evidence>
<dbReference type="PANTHER" id="PTHR11731:SF193">
    <property type="entry name" value="DIPEPTIDYL PEPTIDASE 9"/>
    <property type="match status" value="1"/>
</dbReference>
<accession>F4KM09</accession>
<dbReference type="GO" id="GO:0006508">
    <property type="term" value="P:proteolysis"/>
    <property type="evidence" value="ECO:0007669"/>
    <property type="project" value="InterPro"/>
</dbReference>
<keyword evidence="3" id="KW-0378">Hydrolase</keyword>
<sequence>MTSTLRHYALWLFGALMLTLTSVLQGQTKQPLDLETVTYGGKTFRSAFYPQPVYGLAWLQSGYTYTVDGGDYRSLRVYTPTREQEQTVLTQDELVQLLKPYDNTDELYPLISYDFTPQCHYLEVELSKGLYLIDVEQKQIVGYFATGKIEKRASLLSPNERNLAVKSEEGTLLIYTIQPAGSAPQAPMLVATDEAEAAVVYGESVHQNEFGIDGGLFWSPDSRQLAFYRMDQSMVAPYPIVDMTPHKAVVQPVRYPMAGTPSHHVTLGVFHVESQQITYLATGGDPEHYLTNVAWHPNSKKVYIAELNRGQDHLFLNGYDAQTGAHVETLFEETDAHYVEPQRPMMFVPGSRGEQFVWESRREGYRQLYLYSSTGKLIRKLTDMEGEVTDIYGFDPKGERIYYQAAYPSPLERHIFASDLKRGRTIQLSKVAGTHDAIFSPDKQYYIDQLQSATIARSVMLHDNNGLQLRQIHQAPDPWVKLDMPNITVGTLLAADGKTELYYRLITPSNFDEMKEYPAIVYVYGGPHAQLVTNTPQWGASGWDLYMAQQGYIIFTVDNRGSAQRGAAFEQVIHRQVGTAEMADQMKGVEYLQSLPYVDRNRIGVYGWSFGGFMTTNLMLTHPETFKVGVAGGPVMDWSRYEIMYGERYNDAPQDNAEGYQQNNLIERAKDLKGRLLLIHGTSDNVVVWQHAQAFVKACVDAQTYPDLYYYPGHKHNVIGPDRVHLNYVITRYFLEHL</sequence>
<feature type="domain" description="Peptidase S9 prolyl oligopeptidase catalytic" evidence="1">
    <location>
        <begin position="543"/>
        <end position="723"/>
    </location>
</feature>
<dbReference type="RefSeq" id="WP_013759875.1">
    <property type="nucleotide sequence ID" value="NC_015501.1"/>
</dbReference>
<dbReference type="GO" id="GO:0008239">
    <property type="term" value="F:dipeptidyl-peptidase activity"/>
    <property type="evidence" value="ECO:0007669"/>
    <property type="project" value="UniProtKB-EC"/>
</dbReference>
<dbReference type="GO" id="GO:0008236">
    <property type="term" value="F:serine-type peptidase activity"/>
    <property type="evidence" value="ECO:0007669"/>
    <property type="project" value="InterPro"/>
</dbReference>
<dbReference type="InterPro" id="IPR002469">
    <property type="entry name" value="Peptidase_S9B_N"/>
</dbReference>
<keyword evidence="4" id="KW-1185">Reference proteome</keyword>
<dbReference type="EMBL" id="CP002689">
    <property type="protein sequence ID" value="AEE12197.1"/>
    <property type="molecule type" value="Genomic_DNA"/>
</dbReference>
<organism evidence="3 4">
    <name type="scientific">Porphyromonas asaccharolytica (strain ATCC 25260 / DSM 20707 / BCRC 10618 / CCUG 7834 / JCM 6326 / LMG 13178 / VPI 4198 / B440)</name>
    <name type="common">Bacteroides asaccharolyticus</name>
    <dbReference type="NCBI Taxonomy" id="879243"/>
    <lineage>
        <taxon>Bacteria</taxon>
        <taxon>Pseudomonadati</taxon>
        <taxon>Bacteroidota</taxon>
        <taxon>Bacteroidia</taxon>
        <taxon>Bacteroidales</taxon>
        <taxon>Porphyromonadaceae</taxon>
        <taxon>Porphyromonas</taxon>
    </lineage>
</organism>
<dbReference type="MEROPS" id="S09.017"/>
<dbReference type="Proteomes" id="UP000006545">
    <property type="component" value="Chromosome"/>
</dbReference>
<evidence type="ECO:0000313" key="4">
    <source>
        <dbReference type="Proteomes" id="UP000006545"/>
    </source>
</evidence>
<dbReference type="eggNOG" id="COG1506">
    <property type="taxonomic scope" value="Bacteria"/>
</dbReference>
<protein>
    <submittedName>
        <fullName evidence="3">Dipeptidyl-peptidase IV</fullName>
        <ecNumber evidence="3">3.4.14.5</ecNumber>
    </submittedName>
</protein>
<dbReference type="Pfam" id="PF00326">
    <property type="entry name" value="Peptidase_S9"/>
    <property type="match status" value="1"/>
</dbReference>
<reference evidence="4" key="1">
    <citation type="submission" date="2011-04" db="EMBL/GenBank/DDBJ databases">
        <title>The complete genome of Porphyromonas asaccharolytica DSM 20707.</title>
        <authorList>
            <person name="Lucas S."/>
            <person name="Han J."/>
            <person name="Lapidus A."/>
            <person name="Bruce D."/>
            <person name="Goodwin L."/>
            <person name="Pitluck S."/>
            <person name="Peters L."/>
            <person name="Kyrpides N."/>
            <person name="Mavromatis K."/>
            <person name="Ivanova N."/>
            <person name="Ovchinnikova G."/>
            <person name="Pagani I."/>
            <person name="Lu M."/>
            <person name="Detter J.C."/>
            <person name="Tapia R."/>
            <person name="Han C."/>
            <person name="Land M."/>
            <person name="Hauser L."/>
            <person name="Markowitz V."/>
            <person name="Cheng J.-F."/>
            <person name="Hugenholtz P."/>
            <person name="Woyke T."/>
            <person name="Wu D."/>
            <person name="Gronow S."/>
            <person name="Wellnitz S."/>
            <person name="Brambilla E."/>
            <person name="Klenk H.-P."/>
            <person name="Eisen J.A."/>
        </authorList>
    </citation>
    <scope>NUCLEOTIDE SEQUENCE [LARGE SCALE GENOMIC DNA]</scope>
    <source>
        <strain evidence="4">ATCC 25260 / DSM 20707 / VPI 4198</strain>
    </source>
</reference>
<evidence type="ECO:0000313" key="3">
    <source>
        <dbReference type="EMBL" id="AEE12197.1"/>
    </source>
</evidence>
<proteinExistence type="predicted"/>